<evidence type="ECO:0000313" key="2">
    <source>
        <dbReference type="Proteomes" id="UP000238823"/>
    </source>
</evidence>
<comment type="caution">
    <text evidence="1">The sequence shown here is derived from an EMBL/GenBank/DDBJ whole genome shotgun (WGS) entry which is preliminary data.</text>
</comment>
<accession>A0A2S9YR91</accession>
<proteinExistence type="predicted"/>
<dbReference type="EMBL" id="PVNL01000051">
    <property type="protein sequence ID" value="PRQ07603.1"/>
    <property type="molecule type" value="Genomic_DNA"/>
</dbReference>
<dbReference type="AlphaFoldDB" id="A0A2S9YR91"/>
<evidence type="ECO:0000313" key="1">
    <source>
        <dbReference type="EMBL" id="PRQ07603.1"/>
    </source>
</evidence>
<organism evidence="1 2">
    <name type="scientific">Enhygromyxa salina</name>
    <dbReference type="NCBI Taxonomy" id="215803"/>
    <lineage>
        <taxon>Bacteria</taxon>
        <taxon>Pseudomonadati</taxon>
        <taxon>Myxococcota</taxon>
        <taxon>Polyangia</taxon>
        <taxon>Nannocystales</taxon>
        <taxon>Nannocystaceae</taxon>
        <taxon>Enhygromyxa</taxon>
    </lineage>
</organism>
<gene>
    <name evidence="1" type="ORF">ENSA7_25930</name>
</gene>
<dbReference type="Proteomes" id="UP000238823">
    <property type="component" value="Unassembled WGS sequence"/>
</dbReference>
<name>A0A2S9YR91_9BACT</name>
<reference evidence="1 2" key="1">
    <citation type="submission" date="2018-03" db="EMBL/GenBank/DDBJ databases">
        <title>Draft Genome Sequences of the Obligatory Marine Myxobacteria Enhygromyxa salina SWB007.</title>
        <authorList>
            <person name="Poehlein A."/>
            <person name="Moghaddam J.A."/>
            <person name="Harms H."/>
            <person name="Alanjari M."/>
            <person name="Koenig G.M."/>
            <person name="Daniel R."/>
            <person name="Schaeberle T.F."/>
        </authorList>
    </citation>
    <scope>NUCLEOTIDE SEQUENCE [LARGE SCALE GENOMIC DNA]</scope>
    <source>
        <strain evidence="1 2">SWB007</strain>
    </source>
</reference>
<sequence>MMLAPTRNAPKLEGVWWVSKSRFVDDGVPGAAQIHPLCHLRDNATWRHGDMATVVANRRV</sequence>
<protein>
    <submittedName>
        <fullName evidence="1">Uncharacterized protein</fullName>
    </submittedName>
</protein>